<dbReference type="EMBL" id="CAWUFR010000345">
    <property type="protein sequence ID" value="CAK6976341.1"/>
    <property type="molecule type" value="Genomic_DNA"/>
</dbReference>
<evidence type="ECO:0000256" key="1">
    <source>
        <dbReference type="SAM" id="MobiDB-lite"/>
    </source>
</evidence>
<feature type="region of interest" description="Disordered" evidence="1">
    <location>
        <begin position="1"/>
        <end position="33"/>
    </location>
</feature>
<evidence type="ECO:0000313" key="2">
    <source>
        <dbReference type="EMBL" id="CAK6976341.1"/>
    </source>
</evidence>
<gene>
    <name evidence="2" type="ORF">FSCOSCO3_A034558</name>
</gene>
<comment type="caution">
    <text evidence="2">The sequence shown here is derived from an EMBL/GenBank/DDBJ whole genome shotgun (WGS) entry which is preliminary data.</text>
</comment>
<sequence>MFQTHSSDSSHSSEQRSRLLAVSGTAAPPPAGRQRYCSAAACWPSAVLHCRRLLAVSSTAGCSSLND</sequence>
<evidence type="ECO:0000313" key="3">
    <source>
        <dbReference type="Proteomes" id="UP001314229"/>
    </source>
</evidence>
<dbReference type="Proteomes" id="UP001314229">
    <property type="component" value="Unassembled WGS sequence"/>
</dbReference>
<proteinExistence type="predicted"/>
<name>A0AAV1PWT3_SCOSC</name>
<protein>
    <submittedName>
        <fullName evidence="2">Uncharacterized protein</fullName>
    </submittedName>
</protein>
<feature type="compositionally biased region" description="Low complexity" evidence="1">
    <location>
        <begin position="1"/>
        <end position="10"/>
    </location>
</feature>
<accession>A0AAV1PWT3</accession>
<reference evidence="2 3" key="1">
    <citation type="submission" date="2024-01" db="EMBL/GenBank/DDBJ databases">
        <authorList>
            <person name="Alioto T."/>
            <person name="Alioto T."/>
            <person name="Gomez Garrido J."/>
        </authorList>
    </citation>
    <scope>NUCLEOTIDE SEQUENCE [LARGE SCALE GENOMIC DNA]</scope>
</reference>
<organism evidence="2 3">
    <name type="scientific">Scomber scombrus</name>
    <name type="common">Atlantic mackerel</name>
    <name type="synonym">Scomber vernalis</name>
    <dbReference type="NCBI Taxonomy" id="13677"/>
    <lineage>
        <taxon>Eukaryota</taxon>
        <taxon>Metazoa</taxon>
        <taxon>Chordata</taxon>
        <taxon>Craniata</taxon>
        <taxon>Vertebrata</taxon>
        <taxon>Euteleostomi</taxon>
        <taxon>Actinopterygii</taxon>
        <taxon>Neopterygii</taxon>
        <taxon>Teleostei</taxon>
        <taxon>Neoteleostei</taxon>
        <taxon>Acanthomorphata</taxon>
        <taxon>Pelagiaria</taxon>
        <taxon>Scombriformes</taxon>
        <taxon>Scombridae</taxon>
        <taxon>Scomber</taxon>
    </lineage>
</organism>
<dbReference type="AlphaFoldDB" id="A0AAV1PWT3"/>
<keyword evidence="3" id="KW-1185">Reference proteome</keyword>